<evidence type="ECO:0000313" key="1">
    <source>
        <dbReference type="EMBL" id="GLR90917.1"/>
    </source>
</evidence>
<keyword evidence="2" id="KW-1185">Reference proteome</keyword>
<proteinExistence type="predicted"/>
<comment type="caution">
    <text evidence="1">The sequence shown here is derived from an EMBL/GenBank/DDBJ whole genome shotgun (WGS) entry which is preliminary data.</text>
</comment>
<dbReference type="RefSeq" id="WP_284273983.1">
    <property type="nucleotide sequence ID" value="NZ_BSOW01000039.1"/>
</dbReference>
<evidence type="ECO:0000313" key="2">
    <source>
        <dbReference type="Proteomes" id="UP001156905"/>
    </source>
</evidence>
<dbReference type="EMBL" id="BSOW01000039">
    <property type="protein sequence ID" value="GLR90917.1"/>
    <property type="molecule type" value="Genomic_DNA"/>
</dbReference>
<protein>
    <recommendedName>
        <fullName evidence="3">DUF4238 domain-containing protein</fullName>
    </recommendedName>
</protein>
<dbReference type="Proteomes" id="UP001156905">
    <property type="component" value="Unassembled WGS sequence"/>
</dbReference>
<sequence>MSKTRNNHYVPQWHQEGFFEPGRNKLAYLDLTPPQKVLSDGRVITERALFEAPTSRAFRQMDLYSTFFGTSVNDEIERRLFGDIDAKGSLAVRAFATDDVGEWHRHFQKLFEYIDIQKIRTPKGLAWLSAQYPTLTQNDLMFEMQGIRLMHCTIWTEGVREIVSAEDAKVKFIVSDHPVTIYNHAVPPTAPMCAHPHDPTIALKASQTIFPLNRDFCLILTNLEYAQDPATASLDKRTFARNYRSSMVRTDAFIRTRKLSDHEVARINYVLKSRAHRYVAAGRKEWLFPEKVISESWADLRETLLPPKNQLWHFGGEMFAKFDSGDVHFQDAFGRTEPERDFLKKQPPTGDLKPGDRCGCGSGQRFKVCCALRPAPSRPTWQEASIRERNVMLYNGIVNVLALDAKKDWVTVRRELTDEKIALIYELFEGLWPLETDLLQLLPRPDGFARAVYTGMIHPNTITQFALGASLYFGELIVEHPFVHAGTMKKEFSPVANPHSYRQEILKTLIFFLTVIPLVEQGLVNLVPDPCNFDPHLRDQMFRMAHLRSAGVVNTLHQEVRLDELARENLKRSLMMLPKEALRSQLLRASPELDDIQMEQVLEEVERLKEDDPLAVLQPDSLAGGKEGGQYDVMKLAPNFEMTLYLAQATGAAIVTDNPFRWKEIRRAAHRRGSSNGRLPSLARNIGSSTFTIPQYVADIQTLASKETLAAYPALIRDAFKYLSRGTADAKPNYEGHLAARFARVHSAAQAAVKKAGITAKPARISCVFPREGVQDNSVNRLLLMSSSERHLPSVPMAFFMDTPPKRPAGAV</sequence>
<evidence type="ECO:0008006" key="3">
    <source>
        <dbReference type="Google" id="ProtNLM"/>
    </source>
</evidence>
<name>A0ABQ6BFH2_9BRAD</name>
<accession>A0ABQ6BFH2</accession>
<organism evidence="1 2">
    <name type="scientific">Bradyrhizobium iriomotense</name>
    <dbReference type="NCBI Taxonomy" id="441950"/>
    <lineage>
        <taxon>Bacteria</taxon>
        <taxon>Pseudomonadati</taxon>
        <taxon>Pseudomonadota</taxon>
        <taxon>Alphaproteobacteria</taxon>
        <taxon>Hyphomicrobiales</taxon>
        <taxon>Nitrobacteraceae</taxon>
        <taxon>Bradyrhizobium</taxon>
    </lineage>
</organism>
<gene>
    <name evidence="1" type="ORF">GCM10007857_76330</name>
</gene>
<reference evidence="2" key="1">
    <citation type="journal article" date="2019" name="Int. J. Syst. Evol. Microbiol.">
        <title>The Global Catalogue of Microorganisms (GCM) 10K type strain sequencing project: providing services to taxonomists for standard genome sequencing and annotation.</title>
        <authorList>
            <consortium name="The Broad Institute Genomics Platform"/>
            <consortium name="The Broad Institute Genome Sequencing Center for Infectious Disease"/>
            <person name="Wu L."/>
            <person name="Ma J."/>
        </authorList>
    </citation>
    <scope>NUCLEOTIDE SEQUENCE [LARGE SCALE GENOMIC DNA]</scope>
    <source>
        <strain evidence="2">NBRC 102520</strain>
    </source>
</reference>